<feature type="domain" description="YjeF C-terminal" evidence="7">
    <location>
        <begin position="27"/>
        <end position="294"/>
    </location>
</feature>
<dbReference type="HOGENOM" id="CLU_024853_2_1_9"/>
<dbReference type="HAMAP" id="MF_01965">
    <property type="entry name" value="NADHX_dehydratase"/>
    <property type="match status" value="1"/>
</dbReference>
<comment type="similarity">
    <text evidence="6">Belongs to the NnrD/CARKD family.</text>
</comment>
<dbReference type="EMBL" id="AEWT01000012">
    <property type="protein sequence ID" value="EGC69649.1"/>
    <property type="molecule type" value="Genomic_DNA"/>
</dbReference>
<reference evidence="8 9" key="1">
    <citation type="submission" date="2011-01" db="EMBL/GenBank/DDBJ databases">
        <authorList>
            <person name="Muzny D."/>
            <person name="Qin X."/>
            <person name="Deng J."/>
            <person name="Jiang H."/>
            <person name="Liu Y."/>
            <person name="Qu J."/>
            <person name="Song X.-Z."/>
            <person name="Zhang L."/>
            <person name="Thornton R."/>
            <person name="Coyle M."/>
            <person name="Francisco L."/>
            <person name="Jackson L."/>
            <person name="Javaid M."/>
            <person name="Korchina V."/>
            <person name="Kovar C."/>
            <person name="Mata R."/>
            <person name="Mathew T."/>
            <person name="Ngo R."/>
            <person name="Nguyen L."/>
            <person name="Nguyen N."/>
            <person name="Okwuonu G."/>
            <person name="Ongeri F."/>
            <person name="Pham C."/>
            <person name="Simmons D."/>
            <person name="Wilczek-Boney K."/>
            <person name="Hale W."/>
            <person name="Jakkamsetti A."/>
            <person name="Pham P."/>
            <person name="Ruth R."/>
            <person name="San Lucas F."/>
            <person name="Warren J."/>
            <person name="Zhang J."/>
            <person name="Zhao Z."/>
            <person name="Zhou C."/>
            <person name="Zhu D."/>
            <person name="Lee S."/>
            <person name="Bess C."/>
            <person name="Blankenburg K."/>
            <person name="Forbes L."/>
            <person name="Fu Q."/>
            <person name="Gubbala S."/>
            <person name="Hirani K."/>
            <person name="Jayaseelan J.C."/>
            <person name="Lara F."/>
            <person name="Munidasa M."/>
            <person name="Palculict T."/>
            <person name="Patil S."/>
            <person name="Pu L.-L."/>
            <person name="Saada N."/>
            <person name="Tang L."/>
            <person name="Weissenberger G."/>
            <person name="Zhu Y."/>
            <person name="Hemphill L."/>
            <person name="Shang Y."/>
            <person name="Youmans B."/>
            <person name="Ayvaz T."/>
            <person name="Ross M."/>
            <person name="Santibanez J."/>
            <person name="Aqrawi P."/>
            <person name="Gross S."/>
            <person name="Joshi V."/>
            <person name="Fowler G."/>
            <person name="Nazareth L."/>
            <person name="Reid J."/>
            <person name="Worley K."/>
            <person name="Petrosino J."/>
            <person name="Highlander S."/>
            <person name="Gibbs R."/>
        </authorList>
    </citation>
    <scope>NUCLEOTIDE SEQUENCE [LARGE SCALE GENOMIC DNA]</scope>
    <source>
        <strain evidence="8 9">ATCC 12755</strain>
    </source>
</reference>
<protein>
    <recommendedName>
        <fullName evidence="6">ADP-dependent (S)-NAD(P)H-hydrate dehydratase</fullName>
        <ecNumber evidence="6">4.2.1.136</ecNumber>
    </recommendedName>
    <alternativeName>
        <fullName evidence="6">ADP-dependent NAD(P)HX dehydratase</fullName>
    </alternativeName>
</protein>
<feature type="binding site" evidence="6">
    <location>
        <position position="123"/>
    </location>
    <ligand>
        <name>(6S)-NADPHX</name>
        <dbReference type="ChEBI" id="CHEBI:64076"/>
    </ligand>
</feature>
<comment type="catalytic activity">
    <reaction evidence="6">
        <text>(6S)-NADHX + ADP = AMP + phosphate + NADH + H(+)</text>
        <dbReference type="Rhea" id="RHEA:32223"/>
        <dbReference type="ChEBI" id="CHEBI:15378"/>
        <dbReference type="ChEBI" id="CHEBI:43474"/>
        <dbReference type="ChEBI" id="CHEBI:57945"/>
        <dbReference type="ChEBI" id="CHEBI:64074"/>
        <dbReference type="ChEBI" id="CHEBI:456215"/>
        <dbReference type="ChEBI" id="CHEBI:456216"/>
        <dbReference type="EC" id="4.2.1.136"/>
    </reaction>
</comment>
<dbReference type="InterPro" id="IPR000631">
    <property type="entry name" value="CARKD"/>
</dbReference>
<dbReference type="SUPFAM" id="SSF53613">
    <property type="entry name" value="Ribokinase-like"/>
    <property type="match status" value="1"/>
</dbReference>
<evidence type="ECO:0000256" key="3">
    <source>
        <dbReference type="ARBA" id="ARBA00022857"/>
    </source>
</evidence>
<dbReference type="GO" id="GO:0046496">
    <property type="term" value="P:nicotinamide nucleotide metabolic process"/>
    <property type="evidence" value="ECO:0007669"/>
    <property type="project" value="UniProtKB-UniRule"/>
</dbReference>
<feature type="binding site" evidence="6">
    <location>
        <position position="62"/>
    </location>
    <ligand>
        <name>(6S)-NADPHX</name>
        <dbReference type="ChEBI" id="CHEBI:64076"/>
    </ligand>
</feature>
<dbReference type="GO" id="GO:0052855">
    <property type="term" value="F:ADP-dependent NAD(P)H-hydrate dehydratase activity"/>
    <property type="evidence" value="ECO:0007669"/>
    <property type="project" value="UniProtKB-UniRule"/>
</dbReference>
<comment type="catalytic activity">
    <reaction evidence="6">
        <text>(6S)-NADPHX + ADP = AMP + phosphate + NADPH + H(+)</text>
        <dbReference type="Rhea" id="RHEA:32235"/>
        <dbReference type="ChEBI" id="CHEBI:15378"/>
        <dbReference type="ChEBI" id="CHEBI:43474"/>
        <dbReference type="ChEBI" id="CHEBI:57783"/>
        <dbReference type="ChEBI" id="CHEBI:64076"/>
        <dbReference type="ChEBI" id="CHEBI:456215"/>
        <dbReference type="ChEBI" id="CHEBI:456216"/>
        <dbReference type="EC" id="4.2.1.136"/>
    </reaction>
</comment>
<keyword evidence="3 6" id="KW-0521">NADP</keyword>
<dbReference type="GO" id="GO:0052856">
    <property type="term" value="F:NAD(P)HX epimerase activity"/>
    <property type="evidence" value="ECO:0007669"/>
    <property type="project" value="TreeGrafter"/>
</dbReference>
<keyword evidence="1 6" id="KW-0547">Nucleotide-binding</keyword>
<dbReference type="Proteomes" id="UP000004835">
    <property type="component" value="Unassembled WGS sequence"/>
</dbReference>
<proteinExistence type="inferred from homology"/>
<dbReference type="PROSITE" id="PS51383">
    <property type="entry name" value="YJEF_C_3"/>
    <property type="match status" value="1"/>
</dbReference>
<evidence type="ECO:0000256" key="5">
    <source>
        <dbReference type="ARBA" id="ARBA00023239"/>
    </source>
</evidence>
<feature type="binding site" evidence="6">
    <location>
        <begin position="209"/>
        <end position="213"/>
    </location>
    <ligand>
        <name>AMP</name>
        <dbReference type="ChEBI" id="CHEBI:456215"/>
    </ligand>
</feature>
<name>F0EJZ2_ENTCA</name>
<dbReference type="PANTHER" id="PTHR12592">
    <property type="entry name" value="ATP-DEPENDENT (S)-NAD(P)H-HYDRATE DEHYDRATASE FAMILY MEMBER"/>
    <property type="match status" value="1"/>
</dbReference>
<feature type="binding site" evidence="6">
    <location>
        <position position="175"/>
    </location>
    <ligand>
        <name>(6S)-NADPHX</name>
        <dbReference type="ChEBI" id="CHEBI:64076"/>
    </ligand>
</feature>
<dbReference type="AlphaFoldDB" id="F0EJZ2"/>
<dbReference type="Gene3D" id="3.40.1190.20">
    <property type="match status" value="1"/>
</dbReference>
<sequence>MKFLGNRYNKYNSILINERSHCMEQLDSAILSKVIQQRPTKSHKGTFGRAVLVGGNRQFGGAILMAAQACVYGGTGLTTVISDGVNRTALHARLPEAMFVDWQQTELIDTVTESADVLLIGPGLGEGKSNFDLLQRIVSAQKEHQWLVIDGSAINLAAKYPLIIPFPEQVVFTPHQMEWQRLSGLAIADQTEENNQQAQQKLGSLVVLKSHRTQIYGSSIAQNPLGTPAMATGGMGDTLAGMITSFLAQFEKTEETIHAAVYLHSLIGEALAKEHYVVLPTQISAALPQWMKKHQAADPE</sequence>
<dbReference type="GO" id="GO:0110051">
    <property type="term" value="P:metabolite repair"/>
    <property type="evidence" value="ECO:0007669"/>
    <property type="project" value="TreeGrafter"/>
</dbReference>
<evidence type="ECO:0000256" key="6">
    <source>
        <dbReference type="HAMAP-Rule" id="MF_01965"/>
    </source>
</evidence>
<comment type="function">
    <text evidence="6">Catalyzes the dehydration of the S-form of NAD(P)HX at the expense of ADP, which is converted to AMP. Together with NAD(P)HX epimerase, which catalyzes the epimerization of the S- and R-forms, the enzyme allows the repair of both epimers of NAD(P)HX, a damaged form of NAD(P)H that is a result of enzymatic or heat-dependent hydration.</text>
</comment>
<keyword evidence="2 6" id="KW-0067">ATP-binding</keyword>
<dbReference type="PROSITE" id="PS01050">
    <property type="entry name" value="YJEF_C_2"/>
    <property type="match status" value="1"/>
</dbReference>
<comment type="cofactor">
    <cofactor evidence="6">
        <name>Mg(2+)</name>
        <dbReference type="ChEBI" id="CHEBI:18420"/>
    </cofactor>
</comment>
<gene>
    <name evidence="6" type="primary">nnrD</name>
    <name evidence="8" type="ORF">HMPREF9087_1734</name>
</gene>
<feature type="binding site" evidence="6">
    <location>
        <position position="237"/>
    </location>
    <ligand>
        <name>(6S)-NADPHX</name>
        <dbReference type="ChEBI" id="CHEBI:64076"/>
    </ligand>
</feature>
<dbReference type="InterPro" id="IPR017953">
    <property type="entry name" value="Carbohydrate_kinase_pred_CS"/>
</dbReference>
<organism evidence="8 9">
    <name type="scientific">Enterococcus casseliflavus ATCC 12755</name>
    <dbReference type="NCBI Taxonomy" id="888066"/>
    <lineage>
        <taxon>Bacteria</taxon>
        <taxon>Bacillati</taxon>
        <taxon>Bacillota</taxon>
        <taxon>Bacilli</taxon>
        <taxon>Lactobacillales</taxon>
        <taxon>Enterococcaceae</taxon>
        <taxon>Enterococcus</taxon>
    </lineage>
</organism>
<comment type="subunit">
    <text evidence="6">Homotetramer.</text>
</comment>
<comment type="caution">
    <text evidence="8">The sequence shown here is derived from an EMBL/GenBank/DDBJ whole genome shotgun (WGS) entry which is preliminary data.</text>
</comment>
<evidence type="ECO:0000256" key="1">
    <source>
        <dbReference type="ARBA" id="ARBA00022741"/>
    </source>
</evidence>
<dbReference type="NCBIfam" id="TIGR00196">
    <property type="entry name" value="yjeF_cterm"/>
    <property type="match status" value="1"/>
</dbReference>
<evidence type="ECO:0000259" key="7">
    <source>
        <dbReference type="PROSITE" id="PS51383"/>
    </source>
</evidence>
<evidence type="ECO:0000256" key="2">
    <source>
        <dbReference type="ARBA" id="ARBA00022840"/>
    </source>
</evidence>
<evidence type="ECO:0000313" key="9">
    <source>
        <dbReference type="Proteomes" id="UP000004835"/>
    </source>
</evidence>
<keyword evidence="5 6" id="KW-0456">Lyase</keyword>
<keyword evidence="4 6" id="KW-0520">NAD</keyword>
<dbReference type="CDD" id="cd01171">
    <property type="entry name" value="YXKO-related"/>
    <property type="match status" value="1"/>
</dbReference>
<dbReference type="PANTHER" id="PTHR12592:SF0">
    <property type="entry name" value="ATP-DEPENDENT (S)-NAD(P)H-HYDRATE DEHYDRATASE"/>
    <property type="match status" value="1"/>
</dbReference>
<accession>F0EJZ2</accession>
<dbReference type="GO" id="GO:0005524">
    <property type="term" value="F:ATP binding"/>
    <property type="evidence" value="ECO:0007669"/>
    <property type="project" value="UniProtKB-KW"/>
</dbReference>
<feature type="binding site" evidence="6">
    <location>
        <position position="236"/>
    </location>
    <ligand>
        <name>AMP</name>
        <dbReference type="ChEBI" id="CHEBI:456215"/>
    </ligand>
</feature>
<dbReference type="EC" id="4.2.1.136" evidence="6"/>
<dbReference type="InterPro" id="IPR029056">
    <property type="entry name" value="Ribokinase-like"/>
</dbReference>
<evidence type="ECO:0000313" key="8">
    <source>
        <dbReference type="EMBL" id="EGC69649.1"/>
    </source>
</evidence>
<dbReference type="Pfam" id="PF01256">
    <property type="entry name" value="Carb_kinase"/>
    <property type="match status" value="1"/>
</dbReference>
<evidence type="ECO:0000256" key="4">
    <source>
        <dbReference type="ARBA" id="ARBA00023027"/>
    </source>
</evidence>